<dbReference type="Proteomes" id="UP000216361">
    <property type="component" value="Unassembled WGS sequence"/>
</dbReference>
<accession>A0A255XKJ9</accession>
<reference evidence="1 2" key="1">
    <citation type="submission" date="2017-07" db="EMBL/GenBank/DDBJ databases">
        <title>Elstera cyanobacteriorum sp. nov., a novel bacterium isolated from cyanobacterial aggregates in a eutrophic lake.</title>
        <authorList>
            <person name="Cai H."/>
        </authorList>
    </citation>
    <scope>NUCLEOTIDE SEQUENCE [LARGE SCALE GENOMIC DNA]</scope>
    <source>
        <strain evidence="1 2">TH019</strain>
    </source>
</reference>
<sequence>MDSHAKALELLGLPVDGLAGSPPILADYVVSDVGRDVRRAEALIAALGEADAAAQFYGNLYVLEPEADGVRIRHLYDEARLATLPKAEVITWLTRWRALLDTLPQS</sequence>
<comment type="caution">
    <text evidence="1">The sequence shown here is derived from an EMBL/GenBank/DDBJ whole genome shotgun (WGS) entry which is preliminary data.</text>
</comment>
<name>A0A255XKJ9_9PROT</name>
<evidence type="ECO:0000313" key="1">
    <source>
        <dbReference type="EMBL" id="OYQ17509.1"/>
    </source>
</evidence>
<protein>
    <submittedName>
        <fullName evidence="1">Uncharacterized protein</fullName>
    </submittedName>
</protein>
<organism evidence="1 2">
    <name type="scientific">Elstera cyanobacteriorum</name>
    <dbReference type="NCBI Taxonomy" id="2022747"/>
    <lineage>
        <taxon>Bacteria</taxon>
        <taxon>Pseudomonadati</taxon>
        <taxon>Pseudomonadota</taxon>
        <taxon>Alphaproteobacteria</taxon>
        <taxon>Rhodospirillales</taxon>
        <taxon>Rhodospirillaceae</taxon>
        <taxon>Elstera</taxon>
    </lineage>
</organism>
<dbReference type="AlphaFoldDB" id="A0A255XKJ9"/>
<dbReference type="EMBL" id="NOXS01000034">
    <property type="protein sequence ID" value="OYQ17509.1"/>
    <property type="molecule type" value="Genomic_DNA"/>
</dbReference>
<keyword evidence="2" id="KW-1185">Reference proteome</keyword>
<proteinExistence type="predicted"/>
<gene>
    <name evidence="1" type="ORF">CHR90_16320</name>
</gene>
<evidence type="ECO:0000313" key="2">
    <source>
        <dbReference type="Proteomes" id="UP000216361"/>
    </source>
</evidence>
<dbReference type="RefSeq" id="WP_094410166.1">
    <property type="nucleotide sequence ID" value="NZ_BMJZ01000005.1"/>
</dbReference>